<proteinExistence type="predicted"/>
<dbReference type="EMBL" id="POTY01000306">
    <property type="protein sequence ID" value="PZG07898.1"/>
    <property type="molecule type" value="Genomic_DNA"/>
</dbReference>
<comment type="caution">
    <text evidence="1">The sequence shown here is derived from an EMBL/GenBank/DDBJ whole genome shotgun (WGS) entry which is preliminary data.</text>
</comment>
<sequence length="65" mass="7061">MPVWGQEKLEFRRWGQNKLVQWGQNNLLESDVSAMAVYSPTVAFESLYLPLDSSTCGDAPGGGAG</sequence>
<name>A0A2W2E7C5_9ACTN</name>
<gene>
    <name evidence="1" type="ORF">C1I95_30525</name>
</gene>
<dbReference type="AlphaFoldDB" id="A0A2W2E7C5"/>
<organism evidence="1 2">
    <name type="scientific">Micromonospora craterilacus</name>
    <dbReference type="NCBI Taxonomy" id="1655439"/>
    <lineage>
        <taxon>Bacteria</taxon>
        <taxon>Bacillati</taxon>
        <taxon>Actinomycetota</taxon>
        <taxon>Actinomycetes</taxon>
        <taxon>Micromonosporales</taxon>
        <taxon>Micromonosporaceae</taxon>
        <taxon>Micromonospora</taxon>
    </lineage>
</organism>
<evidence type="ECO:0000313" key="2">
    <source>
        <dbReference type="Proteomes" id="UP000248924"/>
    </source>
</evidence>
<evidence type="ECO:0000313" key="1">
    <source>
        <dbReference type="EMBL" id="PZG07898.1"/>
    </source>
</evidence>
<keyword evidence="2" id="KW-1185">Reference proteome</keyword>
<dbReference type="Proteomes" id="UP000248924">
    <property type="component" value="Unassembled WGS sequence"/>
</dbReference>
<protein>
    <submittedName>
        <fullName evidence="1">Uncharacterized protein</fullName>
    </submittedName>
</protein>
<accession>A0A2W2E7C5</accession>
<reference evidence="1 2" key="1">
    <citation type="submission" date="2018-01" db="EMBL/GenBank/DDBJ databases">
        <title>Draft genome sequence of Jishengella sp. NA12.</title>
        <authorList>
            <person name="Sahin N."/>
            <person name="Ay H."/>
            <person name="Saygin H."/>
        </authorList>
    </citation>
    <scope>NUCLEOTIDE SEQUENCE [LARGE SCALE GENOMIC DNA]</scope>
    <source>
        <strain evidence="1 2">NA12</strain>
    </source>
</reference>